<protein>
    <submittedName>
        <fullName evidence="2">Acetyltransferase</fullName>
    </submittedName>
</protein>
<dbReference type="SUPFAM" id="SSF51161">
    <property type="entry name" value="Trimeric LpxA-like enzymes"/>
    <property type="match status" value="1"/>
</dbReference>
<dbReference type="InterPro" id="IPR011004">
    <property type="entry name" value="Trimer_LpxA-like_sf"/>
</dbReference>
<name>A0ABT3NZB3_9PROT</name>
<dbReference type="PANTHER" id="PTHR43300:SF4">
    <property type="entry name" value="ACYL-[ACYL-CARRIER-PROTEIN]--UDP-N-ACETYLGLUCOSAMINE O-ACYLTRANSFERASE"/>
    <property type="match status" value="1"/>
</dbReference>
<accession>A0ABT3NZB3</accession>
<evidence type="ECO:0000313" key="2">
    <source>
        <dbReference type="EMBL" id="MCW8087499.1"/>
    </source>
</evidence>
<proteinExistence type="inferred from homology"/>
<organism evidence="2 3">
    <name type="scientific">Sabulicella glaciei</name>
    <dbReference type="NCBI Taxonomy" id="2984948"/>
    <lineage>
        <taxon>Bacteria</taxon>
        <taxon>Pseudomonadati</taxon>
        <taxon>Pseudomonadota</taxon>
        <taxon>Alphaproteobacteria</taxon>
        <taxon>Acetobacterales</taxon>
        <taxon>Acetobacteraceae</taxon>
        <taxon>Sabulicella</taxon>
    </lineage>
</organism>
<dbReference type="InterPro" id="IPR020019">
    <property type="entry name" value="AcTrfase_PglD-like"/>
</dbReference>
<dbReference type="InterPro" id="IPR050179">
    <property type="entry name" value="Trans_hexapeptide_repeat"/>
</dbReference>
<dbReference type="RefSeq" id="WP_301591703.1">
    <property type="nucleotide sequence ID" value="NZ_JAPFQI010000017.1"/>
</dbReference>
<sequence>MPEKSKDLVLIGDSAFAEVAHEYFEAYTDYRVVAFTVEQAYMTREVFRGLPVVPLEALHETHPPATHHVHVAVVYTQLNRLRARLVETARARGYPLASFISPQAFIAPSANIGEHCFIFESNVVQSFVSVGRNVVLWSGNHIGHHSHIADNVFVSSHVVISGLCRVGANSFLGVNSALADRTVLAEDCWVGPAVTLSGSTNAGQMFRGPETMASRVDARRFFRIRAEASDRL</sequence>
<comment type="caution">
    <text evidence="2">The sequence shown here is derived from an EMBL/GenBank/DDBJ whole genome shotgun (WGS) entry which is preliminary data.</text>
</comment>
<dbReference type="Gene3D" id="2.160.10.10">
    <property type="entry name" value="Hexapeptide repeat proteins"/>
    <property type="match status" value="1"/>
</dbReference>
<keyword evidence="3" id="KW-1185">Reference proteome</keyword>
<gene>
    <name evidence="2" type="ORF">OF850_17875</name>
</gene>
<evidence type="ECO:0000313" key="3">
    <source>
        <dbReference type="Proteomes" id="UP001526430"/>
    </source>
</evidence>
<comment type="similarity">
    <text evidence="1">Belongs to the transferase hexapeptide repeat family.</text>
</comment>
<dbReference type="CDD" id="cd03360">
    <property type="entry name" value="LbH_AT_putative"/>
    <property type="match status" value="1"/>
</dbReference>
<reference evidence="2 3" key="1">
    <citation type="submission" date="2022-10" db="EMBL/GenBank/DDBJ databases">
        <title>Roseococcus glaciei nov., sp. nov., isolated from glacier.</title>
        <authorList>
            <person name="Liu Q."/>
            <person name="Xin Y.-H."/>
        </authorList>
    </citation>
    <scope>NUCLEOTIDE SEQUENCE [LARGE SCALE GENOMIC DNA]</scope>
    <source>
        <strain evidence="2 3">MDT2-1-1</strain>
    </source>
</reference>
<dbReference type="EMBL" id="JAPFQI010000017">
    <property type="protein sequence ID" value="MCW8087499.1"/>
    <property type="molecule type" value="Genomic_DNA"/>
</dbReference>
<evidence type="ECO:0000256" key="1">
    <source>
        <dbReference type="ARBA" id="ARBA00007274"/>
    </source>
</evidence>
<dbReference type="Proteomes" id="UP001526430">
    <property type="component" value="Unassembled WGS sequence"/>
</dbReference>
<dbReference type="PANTHER" id="PTHR43300">
    <property type="entry name" value="ACETYLTRANSFERASE"/>
    <property type="match status" value="1"/>
</dbReference>